<protein>
    <recommendedName>
        <fullName evidence="6">NADP-dependent 3-hydroxy acid dehydrogenase YdfG</fullName>
        <ecNumber evidence="4">1.1.1.298</ecNumber>
        <ecNumber evidence="5">1.1.1.381</ecNumber>
    </recommendedName>
    <alternativeName>
        <fullName evidence="8">L-allo-threonine dehydrogenase</fullName>
    </alternativeName>
    <alternativeName>
        <fullName evidence="7">Malonic semialdehyde reductase</fullName>
    </alternativeName>
</protein>
<evidence type="ECO:0000313" key="12">
    <source>
        <dbReference type="EMBL" id="GAA5186247.1"/>
    </source>
</evidence>
<dbReference type="InterPro" id="IPR002347">
    <property type="entry name" value="SDR_fam"/>
</dbReference>
<dbReference type="PANTHER" id="PTHR43086">
    <property type="entry name" value="VERY-LONG-CHAIN 3-OXOOACYL-COA REDUCTASE"/>
    <property type="match status" value="1"/>
</dbReference>
<evidence type="ECO:0000256" key="6">
    <source>
        <dbReference type="ARBA" id="ARBA00044065"/>
    </source>
</evidence>
<keyword evidence="13" id="KW-1185">Reference proteome</keyword>
<dbReference type="PANTHER" id="PTHR43086:SF3">
    <property type="entry name" value="NADP-DEPENDENT 3-HYDROXY ACID DEHYDROGENASE YDFG"/>
    <property type="match status" value="1"/>
</dbReference>
<dbReference type="Proteomes" id="UP001501570">
    <property type="component" value="Unassembled WGS sequence"/>
</dbReference>
<evidence type="ECO:0000256" key="2">
    <source>
        <dbReference type="ARBA" id="ARBA00023002"/>
    </source>
</evidence>
<evidence type="ECO:0000256" key="5">
    <source>
        <dbReference type="ARBA" id="ARBA00044059"/>
    </source>
</evidence>
<evidence type="ECO:0000256" key="3">
    <source>
        <dbReference type="ARBA" id="ARBA00043812"/>
    </source>
</evidence>
<dbReference type="PRINTS" id="PR00080">
    <property type="entry name" value="SDRFAMILY"/>
</dbReference>
<keyword evidence="2" id="KW-0560">Oxidoreductase</keyword>
<dbReference type="EC" id="1.1.1.381" evidence="5"/>
<comment type="function">
    <text evidence="9">NADP-dependent dehydrogenase with broad substrate specificity acting on 3-hydroxy acids. Catalyzes the NADP-dependent oxidation of L-allo-threonine to L-2-amino-3-keto-butyrate, which is spontaneously decarboxylated into aminoacetone. Also acts on D-threonine, L-serine, D-serine, D-3-hydroxyisobutyrate, L-3-hydroxyisobutyrate, D-glycerate and L-glycerate. Able to catalyze the reduction of the malonic semialdehyde to 3-hydroxypropionic acid. YdfG is apparently supplementing RutE, the presumed malonic semialdehyde reductase involved in pyrimidine degradation since both are able to detoxify malonic semialdehyde.</text>
</comment>
<dbReference type="SUPFAM" id="SSF51735">
    <property type="entry name" value="NAD(P)-binding Rossmann-fold domains"/>
    <property type="match status" value="1"/>
</dbReference>
<evidence type="ECO:0000256" key="1">
    <source>
        <dbReference type="ARBA" id="ARBA00006484"/>
    </source>
</evidence>
<dbReference type="Gene3D" id="3.40.50.720">
    <property type="entry name" value="NAD(P)-binding Rossmann-like Domain"/>
    <property type="match status" value="1"/>
</dbReference>
<dbReference type="CDD" id="cd05233">
    <property type="entry name" value="SDR_c"/>
    <property type="match status" value="1"/>
</dbReference>
<evidence type="ECO:0000256" key="11">
    <source>
        <dbReference type="RuleBase" id="RU000363"/>
    </source>
</evidence>
<evidence type="ECO:0000256" key="4">
    <source>
        <dbReference type="ARBA" id="ARBA00044050"/>
    </source>
</evidence>
<organism evidence="12 13">
    <name type="scientific">Rugosimonospora acidiphila</name>
    <dbReference type="NCBI Taxonomy" id="556531"/>
    <lineage>
        <taxon>Bacteria</taxon>
        <taxon>Bacillati</taxon>
        <taxon>Actinomycetota</taxon>
        <taxon>Actinomycetes</taxon>
        <taxon>Micromonosporales</taxon>
        <taxon>Micromonosporaceae</taxon>
        <taxon>Rugosimonospora</taxon>
    </lineage>
</organism>
<comment type="catalytic activity">
    <reaction evidence="3">
        <text>L-allo-threonine + NADP(+) = aminoacetone + CO2 + NADPH</text>
        <dbReference type="Rhea" id="RHEA:43524"/>
        <dbReference type="ChEBI" id="CHEBI:16526"/>
        <dbReference type="ChEBI" id="CHEBI:57783"/>
        <dbReference type="ChEBI" id="CHEBI:58320"/>
        <dbReference type="ChEBI" id="CHEBI:58349"/>
        <dbReference type="ChEBI" id="CHEBI:58585"/>
        <dbReference type="EC" id="1.1.1.381"/>
    </reaction>
</comment>
<sequence length="280" mass="29568">MPIGQPLLILKEIAFMSDPNPQGIAVITGASTGLGAVYADRLARRGYDLLLIARNKSRLDAVATAIIENTGRNVEVLAADLSDPGELATVEERLRGDASISLLVNNAGGTVFGPLAQADPSQLEDLITLNVTALTRLTTAVLAGFTQRGNGTIINLSSALALNVLPVSAVYSGTKSYVVAFTQALQQELAETAIRVQAVFPGAVRTEFWDGSGIEVSAFPQEWVMSADDAVDAALAGLDAGEPMTLLSLPDISDWNTFDAARQAMIPNLSRSVPADRYRN</sequence>
<dbReference type="PRINTS" id="PR00081">
    <property type="entry name" value="GDHRDH"/>
</dbReference>
<evidence type="ECO:0000256" key="7">
    <source>
        <dbReference type="ARBA" id="ARBA00044271"/>
    </source>
</evidence>
<name>A0ABP9RSE9_9ACTN</name>
<proteinExistence type="inferred from homology"/>
<dbReference type="EMBL" id="BAABJQ010000008">
    <property type="protein sequence ID" value="GAA5186247.1"/>
    <property type="molecule type" value="Genomic_DNA"/>
</dbReference>
<dbReference type="PROSITE" id="PS00061">
    <property type="entry name" value="ADH_SHORT"/>
    <property type="match status" value="1"/>
</dbReference>
<evidence type="ECO:0000256" key="8">
    <source>
        <dbReference type="ARBA" id="ARBA00044349"/>
    </source>
</evidence>
<comment type="similarity">
    <text evidence="1 11">Belongs to the short-chain dehydrogenases/reductases (SDR) family.</text>
</comment>
<dbReference type="EC" id="1.1.1.298" evidence="4"/>
<evidence type="ECO:0000256" key="9">
    <source>
        <dbReference type="ARBA" id="ARBA00045650"/>
    </source>
</evidence>
<comment type="caution">
    <text evidence="12">The sequence shown here is derived from an EMBL/GenBank/DDBJ whole genome shotgun (WGS) entry which is preliminary data.</text>
</comment>
<dbReference type="InterPro" id="IPR036291">
    <property type="entry name" value="NAD(P)-bd_dom_sf"/>
</dbReference>
<evidence type="ECO:0000256" key="10">
    <source>
        <dbReference type="ARBA" id="ARBA00047274"/>
    </source>
</evidence>
<gene>
    <name evidence="12" type="ORF">GCM10023322_32080</name>
</gene>
<dbReference type="Pfam" id="PF00106">
    <property type="entry name" value="adh_short"/>
    <property type="match status" value="1"/>
</dbReference>
<accession>A0ABP9RSE9</accession>
<evidence type="ECO:0000313" key="13">
    <source>
        <dbReference type="Proteomes" id="UP001501570"/>
    </source>
</evidence>
<dbReference type="RefSeq" id="WP_345630362.1">
    <property type="nucleotide sequence ID" value="NZ_BAABJQ010000008.1"/>
</dbReference>
<dbReference type="PIRSF" id="PIRSF000126">
    <property type="entry name" value="11-beta-HSD1"/>
    <property type="match status" value="1"/>
</dbReference>
<comment type="catalytic activity">
    <reaction evidence="10">
        <text>3-hydroxypropanoate + NADP(+) = 3-oxopropanoate + NADPH + H(+)</text>
        <dbReference type="Rhea" id="RHEA:26438"/>
        <dbReference type="ChEBI" id="CHEBI:15378"/>
        <dbReference type="ChEBI" id="CHEBI:16510"/>
        <dbReference type="ChEBI" id="CHEBI:33190"/>
        <dbReference type="ChEBI" id="CHEBI:57783"/>
        <dbReference type="ChEBI" id="CHEBI:58349"/>
        <dbReference type="EC" id="1.1.1.298"/>
    </reaction>
</comment>
<reference evidence="13" key="1">
    <citation type="journal article" date="2019" name="Int. J. Syst. Evol. Microbiol.">
        <title>The Global Catalogue of Microorganisms (GCM) 10K type strain sequencing project: providing services to taxonomists for standard genome sequencing and annotation.</title>
        <authorList>
            <consortium name="The Broad Institute Genomics Platform"/>
            <consortium name="The Broad Institute Genome Sequencing Center for Infectious Disease"/>
            <person name="Wu L."/>
            <person name="Ma J."/>
        </authorList>
    </citation>
    <scope>NUCLEOTIDE SEQUENCE [LARGE SCALE GENOMIC DNA]</scope>
    <source>
        <strain evidence="13">JCM 18304</strain>
    </source>
</reference>
<dbReference type="InterPro" id="IPR020904">
    <property type="entry name" value="Sc_DH/Rdtase_CS"/>
</dbReference>